<dbReference type="RefSeq" id="XP_024718251.1">
    <property type="nucleotide sequence ID" value="XM_024867678.1"/>
</dbReference>
<sequence>MISAFRKCGLVGALLAATAAAGPIAARDVEVMSSIQQRGPIPLGTYSLSTTHQHDTILNTEKTVQEGTLGATHELTVECVDCRTWGTAVVSNTGIDKDESLLGDITTFFEDPLDVIPAAFGMNVRIDFENVGGHMEFDIHAADSVTYSLPIFASAAAAVGTPCSEDVSIGVGLFIDLVFTLSAEIDVETGFEFAFPEGAYMVVDPITGHIVEQNFAGAVMKQLPIKCAFGEASLSVAIRVRVEAGTTVEVFGTGFDFELGVYVDLAAYTAVIGSTDACPLSIDAGVNVDVGVFALAVVEIDYQNFLAIPVDISTALGINLPLLCQPQPDSCSKPALPSSAPKSTPVVNSTVVAPTPKPVHLNGTAPLTTSTVYTTDITTITSCAATVLHCPASSAKPVVVTNTRVLYTTVCPVAEAQQSQSTFQTAVVPAITTPTPTNTPVPVISGQTLTSYATPVVSTICVPTVAKPTYTKPTGTSFSVLNPTFNSAAPVAPAASSPAFVAPEAPAVSSPAVLAPAAPAASSPAVIAPEAPAVSAPAVIAPEAPAGSPSPAVVAPETPAGSAPAVVAPEAPAGSPAVVTPEAPAVAAPSPNTPAPQYAPAAPAPAAGRPSGVPSLGPYGANNTIATPSAPSSVVAYTAGAARSQGALASVLGLVGVFVFNMIYSNL</sequence>
<keyword evidence="4" id="KW-1185">Reference proteome</keyword>
<feature type="signal peptide" evidence="2">
    <location>
        <begin position="1"/>
        <end position="21"/>
    </location>
</feature>
<dbReference type="GeneID" id="36575759"/>
<dbReference type="AlphaFoldDB" id="A0A2T3AUE6"/>
<feature type="region of interest" description="Disordered" evidence="1">
    <location>
        <begin position="545"/>
        <end position="615"/>
    </location>
</feature>
<evidence type="ECO:0000256" key="2">
    <source>
        <dbReference type="SAM" id="SignalP"/>
    </source>
</evidence>
<evidence type="ECO:0000313" key="4">
    <source>
        <dbReference type="Proteomes" id="UP000241818"/>
    </source>
</evidence>
<dbReference type="InParanoid" id="A0A2T3AUE6"/>
<dbReference type="OrthoDB" id="4733706at2759"/>
<feature type="compositionally biased region" description="Low complexity" evidence="1">
    <location>
        <begin position="545"/>
        <end position="610"/>
    </location>
</feature>
<proteinExistence type="predicted"/>
<dbReference type="Proteomes" id="UP000241818">
    <property type="component" value="Unassembled WGS sequence"/>
</dbReference>
<name>A0A2T3AUE6_AMORE</name>
<evidence type="ECO:0000313" key="3">
    <source>
        <dbReference type="EMBL" id="PSS12253.1"/>
    </source>
</evidence>
<organism evidence="3 4">
    <name type="scientific">Amorphotheca resinae ATCC 22711</name>
    <dbReference type="NCBI Taxonomy" id="857342"/>
    <lineage>
        <taxon>Eukaryota</taxon>
        <taxon>Fungi</taxon>
        <taxon>Dikarya</taxon>
        <taxon>Ascomycota</taxon>
        <taxon>Pezizomycotina</taxon>
        <taxon>Leotiomycetes</taxon>
        <taxon>Helotiales</taxon>
        <taxon>Amorphothecaceae</taxon>
        <taxon>Amorphotheca</taxon>
    </lineage>
</organism>
<protein>
    <submittedName>
        <fullName evidence="3">Uncharacterized protein</fullName>
    </submittedName>
</protein>
<keyword evidence="2" id="KW-0732">Signal</keyword>
<feature type="chain" id="PRO_5015734342" evidence="2">
    <location>
        <begin position="22"/>
        <end position="667"/>
    </location>
</feature>
<gene>
    <name evidence="3" type="ORF">M430DRAFT_44203</name>
</gene>
<accession>A0A2T3AUE6</accession>
<dbReference type="STRING" id="857342.A0A2T3AUE6"/>
<dbReference type="EMBL" id="KZ679015">
    <property type="protein sequence ID" value="PSS12253.1"/>
    <property type="molecule type" value="Genomic_DNA"/>
</dbReference>
<evidence type="ECO:0000256" key="1">
    <source>
        <dbReference type="SAM" id="MobiDB-lite"/>
    </source>
</evidence>
<reference evidence="3 4" key="1">
    <citation type="journal article" date="2018" name="New Phytol.">
        <title>Comparative genomics and transcriptomics depict ericoid mycorrhizal fungi as versatile saprotrophs and plant mutualists.</title>
        <authorList>
            <person name="Martino E."/>
            <person name="Morin E."/>
            <person name="Grelet G.A."/>
            <person name="Kuo A."/>
            <person name="Kohler A."/>
            <person name="Daghino S."/>
            <person name="Barry K.W."/>
            <person name="Cichocki N."/>
            <person name="Clum A."/>
            <person name="Dockter R.B."/>
            <person name="Hainaut M."/>
            <person name="Kuo R.C."/>
            <person name="LaButti K."/>
            <person name="Lindahl B.D."/>
            <person name="Lindquist E.A."/>
            <person name="Lipzen A."/>
            <person name="Khouja H.R."/>
            <person name="Magnuson J."/>
            <person name="Murat C."/>
            <person name="Ohm R.A."/>
            <person name="Singer S.W."/>
            <person name="Spatafora J.W."/>
            <person name="Wang M."/>
            <person name="Veneault-Fourrey C."/>
            <person name="Henrissat B."/>
            <person name="Grigoriev I.V."/>
            <person name="Martin F.M."/>
            <person name="Perotto S."/>
        </authorList>
    </citation>
    <scope>NUCLEOTIDE SEQUENCE [LARGE SCALE GENOMIC DNA]</scope>
    <source>
        <strain evidence="3 4">ATCC 22711</strain>
    </source>
</reference>